<reference evidence="2 3" key="1">
    <citation type="submission" date="2017-09" db="EMBL/GenBank/DDBJ databases">
        <title>Sphingomonas ginsenosidimutans KACC 14949, whole genome shotgun sequence.</title>
        <authorList>
            <person name="Feng G."/>
            <person name="Zhu H."/>
        </authorList>
    </citation>
    <scope>NUCLEOTIDE SEQUENCE [LARGE SCALE GENOMIC DNA]</scope>
    <source>
        <strain evidence="2 3">KACC 14949</strain>
    </source>
</reference>
<comment type="caution">
    <text evidence="2">The sequence shown here is derived from an EMBL/GenBank/DDBJ whole genome shotgun (WGS) entry which is preliminary data.</text>
</comment>
<dbReference type="AlphaFoldDB" id="A0A2A4HZN3"/>
<dbReference type="SUPFAM" id="SSF53098">
    <property type="entry name" value="Ribonuclease H-like"/>
    <property type="match status" value="1"/>
</dbReference>
<evidence type="ECO:0000313" key="2">
    <source>
        <dbReference type="EMBL" id="PCG09138.1"/>
    </source>
</evidence>
<accession>A0A2A4HZN3</accession>
<evidence type="ECO:0000313" key="3">
    <source>
        <dbReference type="Proteomes" id="UP000218784"/>
    </source>
</evidence>
<dbReference type="GO" id="GO:0006139">
    <property type="term" value="P:nucleobase-containing compound metabolic process"/>
    <property type="evidence" value="ECO:0007669"/>
    <property type="project" value="InterPro"/>
</dbReference>
<proteinExistence type="predicted"/>
<dbReference type="InterPro" id="IPR002562">
    <property type="entry name" value="3'-5'_exonuclease_dom"/>
</dbReference>
<evidence type="ECO:0000259" key="1">
    <source>
        <dbReference type="SMART" id="SM00474"/>
    </source>
</evidence>
<dbReference type="RefSeq" id="WP_096612003.1">
    <property type="nucleotide sequence ID" value="NZ_NWVD01000003.1"/>
</dbReference>
<dbReference type="GO" id="GO:0003676">
    <property type="term" value="F:nucleic acid binding"/>
    <property type="evidence" value="ECO:0007669"/>
    <property type="project" value="InterPro"/>
</dbReference>
<name>A0A2A4HZN3_9SPHN</name>
<dbReference type="InterPro" id="IPR051086">
    <property type="entry name" value="RNase_D-like"/>
</dbReference>
<sequence length="206" mass="22963">MAVFFHEEDLPGDVFAPGAAIAVDTETMGLITPRDRLCLVQLSDGLGDEHLVRFGPGSDYAAPVLRAVLADPGRLKLYHFGRFDIAAIRHYLGVVAAPVYCTKIASRLVRTYTDRHGLKELVRELLGQDISKQQQSSDWGGPDLSEAQRDYAASDVRYLHRLREELDRRLSREGRTALAQACFDFLPARAELDLAGWPETDIFAHV</sequence>
<keyword evidence="3" id="KW-1185">Reference proteome</keyword>
<protein>
    <submittedName>
        <fullName evidence="2">Ribonuclease D</fullName>
    </submittedName>
</protein>
<dbReference type="Gene3D" id="3.30.420.10">
    <property type="entry name" value="Ribonuclease H-like superfamily/Ribonuclease H"/>
    <property type="match status" value="1"/>
</dbReference>
<dbReference type="EMBL" id="NWVD01000003">
    <property type="protein sequence ID" value="PCG09138.1"/>
    <property type="molecule type" value="Genomic_DNA"/>
</dbReference>
<dbReference type="InterPro" id="IPR036397">
    <property type="entry name" value="RNaseH_sf"/>
</dbReference>
<dbReference type="GO" id="GO:0008408">
    <property type="term" value="F:3'-5' exonuclease activity"/>
    <property type="evidence" value="ECO:0007669"/>
    <property type="project" value="InterPro"/>
</dbReference>
<dbReference type="Pfam" id="PF01612">
    <property type="entry name" value="DNA_pol_A_exo1"/>
    <property type="match status" value="1"/>
</dbReference>
<dbReference type="InterPro" id="IPR012337">
    <property type="entry name" value="RNaseH-like_sf"/>
</dbReference>
<dbReference type="PANTHER" id="PTHR47649">
    <property type="entry name" value="RIBONUCLEASE D"/>
    <property type="match status" value="1"/>
</dbReference>
<dbReference type="CDD" id="cd06142">
    <property type="entry name" value="RNaseD_exo"/>
    <property type="match status" value="1"/>
</dbReference>
<dbReference type="Proteomes" id="UP000218784">
    <property type="component" value="Unassembled WGS sequence"/>
</dbReference>
<dbReference type="SMART" id="SM00474">
    <property type="entry name" value="35EXOc"/>
    <property type="match status" value="1"/>
</dbReference>
<organism evidence="2 3">
    <name type="scientific">Sphingomonas ginsenosidimutans</name>
    <dbReference type="NCBI Taxonomy" id="862134"/>
    <lineage>
        <taxon>Bacteria</taxon>
        <taxon>Pseudomonadati</taxon>
        <taxon>Pseudomonadota</taxon>
        <taxon>Alphaproteobacteria</taxon>
        <taxon>Sphingomonadales</taxon>
        <taxon>Sphingomonadaceae</taxon>
        <taxon>Sphingomonas</taxon>
    </lineage>
</organism>
<feature type="domain" description="3'-5' exonuclease" evidence="1">
    <location>
        <begin position="1"/>
        <end position="171"/>
    </location>
</feature>
<dbReference type="PANTHER" id="PTHR47649:SF1">
    <property type="entry name" value="RIBONUCLEASE D"/>
    <property type="match status" value="1"/>
</dbReference>
<gene>
    <name evidence="2" type="ORF">COA17_09630</name>
</gene>